<reference evidence="10 11" key="1">
    <citation type="journal article" date="2013" name="BMC Genomics">
        <title>Genomics-driven discovery of the pneumocandin biosynthetic gene cluster in the fungus Glarea lozoyensis.</title>
        <authorList>
            <person name="Chen L."/>
            <person name="Yue Q."/>
            <person name="Zhang X."/>
            <person name="Xiang M."/>
            <person name="Wang C."/>
            <person name="Li S."/>
            <person name="Che Y."/>
            <person name="Ortiz-Lopez F.J."/>
            <person name="Bills G.F."/>
            <person name="Liu X."/>
            <person name="An Z."/>
        </authorList>
    </citation>
    <scope>NUCLEOTIDE SEQUENCE [LARGE SCALE GENOMIC DNA]</scope>
    <source>
        <strain evidence="11">ATCC 20868 / MF5171</strain>
    </source>
</reference>
<feature type="chain" id="PRO_5004518698" description="Copper acquisition factor BIM1-like domain-containing protein" evidence="8">
    <location>
        <begin position="19"/>
        <end position="218"/>
    </location>
</feature>
<keyword evidence="2" id="KW-1003">Cell membrane</keyword>
<dbReference type="GO" id="GO:0005886">
    <property type="term" value="C:plasma membrane"/>
    <property type="evidence" value="ECO:0007669"/>
    <property type="project" value="UniProtKB-SubCell"/>
</dbReference>
<evidence type="ECO:0000259" key="9">
    <source>
        <dbReference type="Pfam" id="PF20238"/>
    </source>
</evidence>
<evidence type="ECO:0000256" key="3">
    <source>
        <dbReference type="ARBA" id="ARBA00022622"/>
    </source>
</evidence>
<feature type="signal peptide" evidence="8">
    <location>
        <begin position="1"/>
        <end position="18"/>
    </location>
</feature>
<dbReference type="InterPro" id="IPR046936">
    <property type="entry name" value="BIM1-like"/>
</dbReference>
<evidence type="ECO:0000256" key="7">
    <source>
        <dbReference type="ARBA" id="ARBA00023288"/>
    </source>
</evidence>
<proteinExistence type="predicted"/>
<dbReference type="KEGG" id="glz:GLAREA_11501"/>
<evidence type="ECO:0000256" key="1">
    <source>
        <dbReference type="ARBA" id="ARBA00004609"/>
    </source>
</evidence>
<evidence type="ECO:0000256" key="8">
    <source>
        <dbReference type="SAM" id="SignalP"/>
    </source>
</evidence>
<comment type="subcellular location">
    <subcellularLocation>
        <location evidence="1">Cell membrane</location>
        <topology evidence="1">Lipid-anchor</topology>
        <topology evidence="1">GPI-anchor</topology>
    </subcellularLocation>
</comment>
<dbReference type="GeneID" id="19470542"/>
<dbReference type="EMBL" id="KE145372">
    <property type="protein sequence ID" value="EPE24920.1"/>
    <property type="molecule type" value="Genomic_DNA"/>
</dbReference>
<dbReference type="GO" id="GO:0098552">
    <property type="term" value="C:side of membrane"/>
    <property type="evidence" value="ECO:0007669"/>
    <property type="project" value="UniProtKB-KW"/>
</dbReference>
<keyword evidence="11" id="KW-1185">Reference proteome</keyword>
<dbReference type="HOGENOM" id="CLU_070647_2_1_1"/>
<evidence type="ECO:0000256" key="4">
    <source>
        <dbReference type="ARBA" id="ARBA00022729"/>
    </source>
</evidence>
<accession>S3CG95</accession>
<dbReference type="PANTHER" id="PTHR34992:SF2">
    <property type="entry name" value="COPPER ACQUISITION FACTOR BIM1-LIKE DOMAIN-CONTAINING PROTEIN"/>
    <property type="match status" value="1"/>
</dbReference>
<dbReference type="Proteomes" id="UP000016922">
    <property type="component" value="Unassembled WGS sequence"/>
</dbReference>
<sequence length="218" mass="22234">MLAQTLLLAASLLATASAHFSIESPEMRGDSFEAPASQWIYPCAGVNQTARTNRTLWPLTGGAVALDLHHPWTYVYLNLGIGTDYPAFPGNMSITTSLLNVTGNGTFCIPQVKLPAGLVVTEGLNATLQVVTGGASGSALYNCADITFAAAATALSSEVCMNSTGVSGAYVTPGGSQAAVVNTTANSTTTKSAAHREGGSLMGAAVVGVVAVAFSWFL</sequence>
<dbReference type="PANTHER" id="PTHR34992">
    <property type="entry name" value="HYPHAL ANASTAMOSIS-7 PROTEIN"/>
    <property type="match status" value="1"/>
</dbReference>
<dbReference type="eggNOG" id="ENOG502S92W">
    <property type="taxonomic scope" value="Eukaryota"/>
</dbReference>
<dbReference type="InterPro" id="IPR046530">
    <property type="entry name" value="BIM1-like_dom"/>
</dbReference>
<evidence type="ECO:0000313" key="10">
    <source>
        <dbReference type="EMBL" id="EPE24920.1"/>
    </source>
</evidence>
<dbReference type="RefSeq" id="XP_008087835.1">
    <property type="nucleotide sequence ID" value="XM_008089644.1"/>
</dbReference>
<keyword evidence="6" id="KW-0325">Glycoprotein</keyword>
<evidence type="ECO:0000256" key="6">
    <source>
        <dbReference type="ARBA" id="ARBA00023180"/>
    </source>
</evidence>
<gene>
    <name evidence="10" type="ORF">GLAREA_11501</name>
</gene>
<dbReference type="OrthoDB" id="5333578at2759"/>
<protein>
    <recommendedName>
        <fullName evidence="9">Copper acquisition factor BIM1-like domain-containing protein</fullName>
    </recommendedName>
</protein>
<feature type="domain" description="Copper acquisition factor BIM1-like" evidence="9">
    <location>
        <begin position="17"/>
        <end position="165"/>
    </location>
</feature>
<dbReference type="AlphaFoldDB" id="S3CG95"/>
<evidence type="ECO:0000256" key="2">
    <source>
        <dbReference type="ARBA" id="ARBA00022475"/>
    </source>
</evidence>
<dbReference type="OMA" id="YPCAGVP"/>
<organism evidence="10 11">
    <name type="scientific">Glarea lozoyensis (strain ATCC 20868 / MF5171)</name>
    <dbReference type="NCBI Taxonomy" id="1116229"/>
    <lineage>
        <taxon>Eukaryota</taxon>
        <taxon>Fungi</taxon>
        <taxon>Dikarya</taxon>
        <taxon>Ascomycota</taxon>
        <taxon>Pezizomycotina</taxon>
        <taxon>Leotiomycetes</taxon>
        <taxon>Helotiales</taxon>
        <taxon>Helotiaceae</taxon>
        <taxon>Glarea</taxon>
    </lineage>
</organism>
<keyword evidence="3" id="KW-0336">GPI-anchor</keyword>
<name>S3CG95_GLAL2</name>
<dbReference type="CDD" id="cd21176">
    <property type="entry name" value="LPMO_auxiliary-like"/>
    <property type="match status" value="1"/>
</dbReference>
<keyword evidence="5" id="KW-0472">Membrane</keyword>
<keyword evidence="7" id="KW-0449">Lipoprotein</keyword>
<keyword evidence="4 8" id="KW-0732">Signal</keyword>
<evidence type="ECO:0000256" key="5">
    <source>
        <dbReference type="ARBA" id="ARBA00023136"/>
    </source>
</evidence>
<dbReference type="Pfam" id="PF20238">
    <property type="entry name" value="BIM1-like_dom"/>
    <property type="match status" value="1"/>
</dbReference>
<evidence type="ECO:0000313" key="11">
    <source>
        <dbReference type="Proteomes" id="UP000016922"/>
    </source>
</evidence>